<proteinExistence type="predicted"/>
<name>A0A1I7YRH5_9BILA</name>
<dbReference type="Gene3D" id="2.20.25.240">
    <property type="match status" value="1"/>
</dbReference>
<reference evidence="8" key="1">
    <citation type="submission" date="2016-11" db="UniProtKB">
        <authorList>
            <consortium name="WormBaseParasite"/>
        </authorList>
    </citation>
    <scope>IDENTIFICATION</scope>
</reference>
<sequence>MDPSTSRAPAHHFTSTLRGGLKLWLDGFSYVKQKTSNGSGHVRFSCCQRQNLHCRGFLVTSEDLRLVLRSGAHNHVPVDQERAEQFPVEGWRELSDPQKLLLIEQVRIRPQLWEDVGKNLKNKKYWIDVAVMVLNTMELSAARICCNTFNILRQTMPEKFAERLSFLLGPTDKDEGLATTLSSQDALLDYLNEHAEEAIEEPPQKRVKSEPLEEEPLSPESSAQDPFPSGSQTAGVVDYGLRIMNIASELASRRMDAELDRLRTQMDTLATEMERRIAERDLEQSSWMP</sequence>
<evidence type="ECO:0000256" key="3">
    <source>
        <dbReference type="ARBA" id="ARBA00022833"/>
    </source>
</evidence>
<dbReference type="AlphaFoldDB" id="A0A1I7YRH5"/>
<evidence type="ECO:0000313" key="8">
    <source>
        <dbReference type="WBParaSite" id="L893_g18990.t1"/>
    </source>
</evidence>
<dbReference type="Proteomes" id="UP000095287">
    <property type="component" value="Unplaced"/>
</dbReference>
<protein>
    <submittedName>
        <fullName evidence="8">FLYWCH-type domain-containing protein</fullName>
    </submittedName>
</protein>
<keyword evidence="2" id="KW-0863">Zinc-finger</keyword>
<accession>A0A1I7YRH5</accession>
<dbReference type="InterPro" id="IPR007588">
    <property type="entry name" value="Znf_FLYWCH"/>
</dbReference>
<dbReference type="WBParaSite" id="L893_g18990.t1">
    <property type="protein sequence ID" value="L893_g18990.t1"/>
    <property type="gene ID" value="L893_g18990"/>
</dbReference>
<evidence type="ECO:0000256" key="2">
    <source>
        <dbReference type="ARBA" id="ARBA00022771"/>
    </source>
</evidence>
<dbReference type="Pfam" id="PF04500">
    <property type="entry name" value="FLYWCH"/>
    <property type="match status" value="1"/>
</dbReference>
<evidence type="ECO:0000256" key="5">
    <source>
        <dbReference type="SAM" id="MobiDB-lite"/>
    </source>
</evidence>
<evidence type="ECO:0000256" key="4">
    <source>
        <dbReference type="SAM" id="Coils"/>
    </source>
</evidence>
<keyword evidence="7" id="KW-1185">Reference proteome</keyword>
<organism evidence="7 8">
    <name type="scientific">Steinernema glaseri</name>
    <dbReference type="NCBI Taxonomy" id="37863"/>
    <lineage>
        <taxon>Eukaryota</taxon>
        <taxon>Metazoa</taxon>
        <taxon>Ecdysozoa</taxon>
        <taxon>Nematoda</taxon>
        <taxon>Chromadorea</taxon>
        <taxon>Rhabditida</taxon>
        <taxon>Tylenchina</taxon>
        <taxon>Panagrolaimomorpha</taxon>
        <taxon>Strongyloidoidea</taxon>
        <taxon>Steinernematidae</taxon>
        <taxon>Steinernema</taxon>
    </lineage>
</organism>
<keyword evidence="1" id="KW-0479">Metal-binding</keyword>
<dbReference type="GO" id="GO:0008270">
    <property type="term" value="F:zinc ion binding"/>
    <property type="evidence" value="ECO:0007669"/>
    <property type="project" value="UniProtKB-KW"/>
</dbReference>
<keyword evidence="3" id="KW-0862">Zinc</keyword>
<feature type="coiled-coil region" evidence="4">
    <location>
        <begin position="252"/>
        <end position="279"/>
    </location>
</feature>
<feature type="domain" description="FLYWCH-type" evidence="6">
    <location>
        <begin position="13"/>
        <end position="75"/>
    </location>
</feature>
<evidence type="ECO:0000259" key="6">
    <source>
        <dbReference type="Pfam" id="PF04500"/>
    </source>
</evidence>
<evidence type="ECO:0000313" key="7">
    <source>
        <dbReference type="Proteomes" id="UP000095287"/>
    </source>
</evidence>
<evidence type="ECO:0000256" key="1">
    <source>
        <dbReference type="ARBA" id="ARBA00022723"/>
    </source>
</evidence>
<keyword evidence="4" id="KW-0175">Coiled coil</keyword>
<feature type="compositionally biased region" description="Basic and acidic residues" evidence="5">
    <location>
        <begin position="198"/>
        <end position="211"/>
    </location>
</feature>
<feature type="region of interest" description="Disordered" evidence="5">
    <location>
        <begin position="198"/>
        <end position="232"/>
    </location>
</feature>